<comment type="caution">
    <text evidence="4">The sequence shown here is derived from an EMBL/GenBank/DDBJ whole genome shotgun (WGS) entry which is preliminary data.</text>
</comment>
<reference evidence="4" key="1">
    <citation type="submission" date="2020-10" db="EMBL/GenBank/DDBJ databases">
        <authorList>
            <person name="Gilroy R."/>
        </authorList>
    </citation>
    <scope>NUCLEOTIDE SEQUENCE</scope>
    <source>
        <strain evidence="4">G3-8215</strain>
    </source>
</reference>
<gene>
    <name evidence="4" type="ORF">IAB75_08950</name>
</gene>
<dbReference type="Pfam" id="PF21983">
    <property type="entry name" value="NikA-like"/>
    <property type="match status" value="1"/>
</dbReference>
<dbReference type="InterPro" id="IPR012340">
    <property type="entry name" value="NA-bd_OB-fold"/>
</dbReference>
<evidence type="ECO:0000256" key="1">
    <source>
        <dbReference type="ARBA" id="ARBA00023125"/>
    </source>
</evidence>
<dbReference type="CDD" id="cd04496">
    <property type="entry name" value="SSB_OBF"/>
    <property type="match status" value="1"/>
</dbReference>
<evidence type="ECO:0000256" key="2">
    <source>
        <dbReference type="PROSITE-ProRule" id="PRU00252"/>
    </source>
</evidence>
<sequence length="247" mass="28047">MGTYADEPRIHKIQVRLTEAEMDELRGRMKEADYLSVSKYVRDAVFRRRMPVRRREAWSGGGLAAAVEGMTGQIRRIGVNYNQVVARYGRSLGMTRKDGSPVISDKVTIFYMEKLAAYTRRLVSALEDMEKEIEQYNNSNKNSITDMQTAEIIGNVVADCETRTGRNGEYVTFTVAVNEIRGEERTTTYYDVRYVKNGLRDFIRKGTKVFVRGSLSISTNIRDGKTFVNVNIGAREIELLSSPARAE</sequence>
<name>A0A940IJH1_9BACT</name>
<evidence type="ECO:0000313" key="4">
    <source>
        <dbReference type="EMBL" id="MBO8484223.1"/>
    </source>
</evidence>
<keyword evidence="3" id="KW-0175">Coiled coil</keyword>
<reference evidence="4" key="2">
    <citation type="journal article" date="2021" name="PeerJ">
        <title>Extensive microbial diversity within the chicken gut microbiome revealed by metagenomics and culture.</title>
        <authorList>
            <person name="Gilroy R."/>
            <person name="Ravi A."/>
            <person name="Getino M."/>
            <person name="Pursley I."/>
            <person name="Horton D.L."/>
            <person name="Alikhan N.F."/>
            <person name="Baker D."/>
            <person name="Gharbi K."/>
            <person name="Hall N."/>
            <person name="Watson M."/>
            <person name="Adriaenssens E.M."/>
            <person name="Foster-Nyarko E."/>
            <person name="Jarju S."/>
            <person name="Secka A."/>
            <person name="Antonio M."/>
            <person name="Oren A."/>
            <person name="Chaudhuri R.R."/>
            <person name="La Ragione R."/>
            <person name="Hildebrand F."/>
            <person name="Pallen M.J."/>
        </authorList>
    </citation>
    <scope>NUCLEOTIDE SEQUENCE</scope>
    <source>
        <strain evidence="4">G3-8215</strain>
    </source>
</reference>
<keyword evidence="1 2" id="KW-0238">DNA-binding</keyword>
<dbReference type="AlphaFoldDB" id="A0A940IJH1"/>
<dbReference type="EMBL" id="JADILV010000061">
    <property type="protein sequence ID" value="MBO8484223.1"/>
    <property type="molecule type" value="Genomic_DNA"/>
</dbReference>
<dbReference type="Proteomes" id="UP000725002">
    <property type="component" value="Unassembled WGS sequence"/>
</dbReference>
<accession>A0A940IJH1</accession>
<organism evidence="4 5">
    <name type="scientific">Candidatus Cryptobacteroides avicola</name>
    <dbReference type="NCBI Taxonomy" id="2840757"/>
    <lineage>
        <taxon>Bacteria</taxon>
        <taxon>Pseudomonadati</taxon>
        <taxon>Bacteroidota</taxon>
        <taxon>Bacteroidia</taxon>
        <taxon>Bacteroidales</taxon>
        <taxon>Candidatus Cryptobacteroides</taxon>
    </lineage>
</organism>
<feature type="coiled-coil region" evidence="3">
    <location>
        <begin position="115"/>
        <end position="146"/>
    </location>
</feature>
<dbReference type="InterPro" id="IPR053842">
    <property type="entry name" value="NikA-like"/>
</dbReference>
<proteinExistence type="predicted"/>
<dbReference type="InterPro" id="IPR000424">
    <property type="entry name" value="Primosome_PriB/ssb"/>
</dbReference>
<dbReference type="GO" id="GO:0003697">
    <property type="term" value="F:single-stranded DNA binding"/>
    <property type="evidence" value="ECO:0007669"/>
    <property type="project" value="InterPro"/>
</dbReference>
<dbReference type="PROSITE" id="PS50935">
    <property type="entry name" value="SSB"/>
    <property type="match status" value="1"/>
</dbReference>
<dbReference type="Gene3D" id="2.40.50.140">
    <property type="entry name" value="Nucleic acid-binding proteins"/>
    <property type="match status" value="1"/>
</dbReference>
<evidence type="ECO:0000313" key="5">
    <source>
        <dbReference type="Proteomes" id="UP000725002"/>
    </source>
</evidence>
<protein>
    <submittedName>
        <fullName evidence="4">Single-stranded DNA-binding protein</fullName>
    </submittedName>
</protein>
<dbReference type="Pfam" id="PF00436">
    <property type="entry name" value="SSB"/>
    <property type="match status" value="1"/>
</dbReference>
<evidence type="ECO:0000256" key="3">
    <source>
        <dbReference type="SAM" id="Coils"/>
    </source>
</evidence>
<dbReference type="SUPFAM" id="SSF50249">
    <property type="entry name" value="Nucleic acid-binding proteins"/>
    <property type="match status" value="1"/>
</dbReference>